<dbReference type="InterPro" id="IPR035965">
    <property type="entry name" value="PAS-like_dom_sf"/>
</dbReference>
<dbReference type="GO" id="GO:0000155">
    <property type="term" value="F:phosphorelay sensor kinase activity"/>
    <property type="evidence" value="ECO:0007669"/>
    <property type="project" value="InterPro"/>
</dbReference>
<evidence type="ECO:0000259" key="13">
    <source>
        <dbReference type="PROSITE" id="PS50109"/>
    </source>
</evidence>
<dbReference type="Gene3D" id="3.30.450.20">
    <property type="entry name" value="PAS domain"/>
    <property type="match status" value="1"/>
</dbReference>
<keyword evidence="10" id="KW-1133">Transmembrane helix</keyword>
<name>A0A328BBP3_9BACT</name>
<dbReference type="Pfam" id="PF00512">
    <property type="entry name" value="HisKA"/>
    <property type="match status" value="1"/>
</dbReference>
<dbReference type="GO" id="GO:0000156">
    <property type="term" value="F:phosphorelay response regulator activity"/>
    <property type="evidence" value="ECO:0007669"/>
    <property type="project" value="TreeGrafter"/>
</dbReference>
<dbReference type="SMART" id="SM00304">
    <property type="entry name" value="HAMP"/>
    <property type="match status" value="1"/>
</dbReference>
<evidence type="ECO:0000256" key="5">
    <source>
        <dbReference type="ARBA" id="ARBA00022679"/>
    </source>
</evidence>
<dbReference type="SUPFAM" id="SSF47384">
    <property type="entry name" value="Homodimeric domain of signal transducing histidine kinase"/>
    <property type="match status" value="1"/>
</dbReference>
<dbReference type="InterPro" id="IPR036890">
    <property type="entry name" value="HATPase_C_sf"/>
</dbReference>
<dbReference type="SUPFAM" id="SSF158472">
    <property type="entry name" value="HAMP domain-like"/>
    <property type="match status" value="1"/>
</dbReference>
<dbReference type="Gene3D" id="1.10.287.130">
    <property type="match status" value="1"/>
</dbReference>
<keyword evidence="9" id="KW-0067">ATP-binding</keyword>
<keyword evidence="11" id="KW-0902">Two-component regulatory system</keyword>
<evidence type="ECO:0000256" key="1">
    <source>
        <dbReference type="ARBA" id="ARBA00000085"/>
    </source>
</evidence>
<dbReference type="CDD" id="cd00082">
    <property type="entry name" value="HisKA"/>
    <property type="match status" value="1"/>
</dbReference>
<evidence type="ECO:0000259" key="15">
    <source>
        <dbReference type="PROSITE" id="PS50885"/>
    </source>
</evidence>
<dbReference type="GO" id="GO:0006355">
    <property type="term" value="P:regulation of DNA-templated transcription"/>
    <property type="evidence" value="ECO:0007669"/>
    <property type="project" value="InterPro"/>
</dbReference>
<dbReference type="Proteomes" id="UP000248553">
    <property type="component" value="Unassembled WGS sequence"/>
</dbReference>
<keyword evidence="12" id="KW-0472">Membrane</keyword>
<dbReference type="AlphaFoldDB" id="A0A328BBP3"/>
<dbReference type="Gene3D" id="6.10.340.10">
    <property type="match status" value="1"/>
</dbReference>
<dbReference type="Pfam" id="PF02518">
    <property type="entry name" value="HATPase_c"/>
    <property type="match status" value="1"/>
</dbReference>
<organism evidence="16 17">
    <name type="scientific">Hymenobacter edaphi</name>
    <dbReference type="NCBI Taxonomy" id="2211146"/>
    <lineage>
        <taxon>Bacteria</taxon>
        <taxon>Pseudomonadati</taxon>
        <taxon>Bacteroidota</taxon>
        <taxon>Cytophagia</taxon>
        <taxon>Cytophagales</taxon>
        <taxon>Hymenobacteraceae</taxon>
        <taxon>Hymenobacter</taxon>
    </lineage>
</organism>
<dbReference type="GO" id="GO:0007234">
    <property type="term" value="P:osmosensory signaling via phosphorelay pathway"/>
    <property type="evidence" value="ECO:0007669"/>
    <property type="project" value="TreeGrafter"/>
</dbReference>
<feature type="domain" description="Histidine kinase" evidence="13">
    <location>
        <begin position="366"/>
        <end position="589"/>
    </location>
</feature>
<dbReference type="RefSeq" id="WP_111479432.1">
    <property type="nucleotide sequence ID" value="NZ_QHKM01000006.1"/>
</dbReference>
<dbReference type="InterPro" id="IPR003661">
    <property type="entry name" value="HisK_dim/P_dom"/>
</dbReference>
<dbReference type="SMART" id="SM00091">
    <property type="entry name" value="PAS"/>
    <property type="match status" value="1"/>
</dbReference>
<dbReference type="InterPro" id="IPR036097">
    <property type="entry name" value="HisK_dim/P_sf"/>
</dbReference>
<dbReference type="EMBL" id="QHKM01000006">
    <property type="protein sequence ID" value="RAK64503.1"/>
    <property type="molecule type" value="Genomic_DNA"/>
</dbReference>
<keyword evidence="8" id="KW-0418">Kinase</keyword>
<keyword evidence="17" id="KW-1185">Reference proteome</keyword>
<dbReference type="SUPFAM" id="SSF55785">
    <property type="entry name" value="PYP-like sensor domain (PAS domain)"/>
    <property type="match status" value="1"/>
</dbReference>
<dbReference type="PROSITE" id="PS50885">
    <property type="entry name" value="HAMP"/>
    <property type="match status" value="1"/>
</dbReference>
<dbReference type="GO" id="GO:0030295">
    <property type="term" value="F:protein kinase activator activity"/>
    <property type="evidence" value="ECO:0007669"/>
    <property type="project" value="TreeGrafter"/>
</dbReference>
<accession>A0A328BBP3</accession>
<dbReference type="PANTHER" id="PTHR42878">
    <property type="entry name" value="TWO-COMPONENT HISTIDINE KINASE"/>
    <property type="match status" value="1"/>
</dbReference>
<evidence type="ECO:0000256" key="10">
    <source>
        <dbReference type="ARBA" id="ARBA00022989"/>
    </source>
</evidence>
<dbReference type="Gene3D" id="3.30.565.10">
    <property type="entry name" value="Histidine kinase-like ATPase, C-terminal domain"/>
    <property type="match status" value="1"/>
</dbReference>
<evidence type="ECO:0000259" key="14">
    <source>
        <dbReference type="PROSITE" id="PS50112"/>
    </source>
</evidence>
<keyword evidence="4" id="KW-0597">Phosphoprotein</keyword>
<proteinExistence type="predicted"/>
<dbReference type="InterPro" id="IPR003594">
    <property type="entry name" value="HATPase_dom"/>
</dbReference>
<dbReference type="PANTHER" id="PTHR42878:SF7">
    <property type="entry name" value="SENSOR HISTIDINE KINASE GLRK"/>
    <property type="match status" value="1"/>
</dbReference>
<dbReference type="CDD" id="cd00130">
    <property type="entry name" value="PAS"/>
    <property type="match status" value="1"/>
</dbReference>
<dbReference type="InterPro" id="IPR013767">
    <property type="entry name" value="PAS_fold"/>
</dbReference>
<gene>
    <name evidence="16" type="ORF">DLM85_17555</name>
</gene>
<evidence type="ECO:0000256" key="9">
    <source>
        <dbReference type="ARBA" id="ARBA00022840"/>
    </source>
</evidence>
<dbReference type="EC" id="2.7.13.3" evidence="3"/>
<keyword evidence="5" id="KW-0808">Transferase</keyword>
<comment type="catalytic activity">
    <reaction evidence="1">
        <text>ATP + protein L-histidine = ADP + protein N-phospho-L-histidine.</text>
        <dbReference type="EC" id="2.7.13.3"/>
    </reaction>
</comment>
<reference evidence="17" key="1">
    <citation type="submission" date="2018-05" db="EMBL/GenBank/DDBJ databases">
        <authorList>
            <person name="Nie L."/>
        </authorList>
    </citation>
    <scope>NUCLEOTIDE SEQUENCE [LARGE SCALE GENOMIC DNA]</scope>
    <source>
        <strain evidence="17">NL</strain>
    </source>
</reference>
<dbReference type="FunFam" id="3.30.565.10:FF:000006">
    <property type="entry name" value="Sensor histidine kinase WalK"/>
    <property type="match status" value="1"/>
</dbReference>
<evidence type="ECO:0000256" key="7">
    <source>
        <dbReference type="ARBA" id="ARBA00022741"/>
    </source>
</evidence>
<evidence type="ECO:0000256" key="2">
    <source>
        <dbReference type="ARBA" id="ARBA00004141"/>
    </source>
</evidence>
<sequence length="592" mass="63307">MSIKAKITVGLLAMLVLLVGLGAYAYATVQRQEQRAHRILQANFYSVALGQQMLQALDELAATPAGPALPRLRRALTREAGNVTEPGEQQLVDGMMQAVARYEAAAVPAGQAAAVAELRQLTHRMVGLNMRALTRRNTQSNAAATQARYLLLAWLSVGTLVALGLVLSVPEAAVSGLRRLSASISHAAGGDFAASIPVESRDEFGRVAQAFNALLAHLNELRSANLAELLTERNRVLSIVQTLDEALLLLDADRRIIVANPLACTLLGLPEKQLLGQPAAALAADNPLLAQLLHYAQLPAAQRPVEPVIPVARAGQLETYYRLALHEAVLYNAATDRMEFVGSILVLHDVSAFKRQDQLKTDFLATATHELKTPLSSINFQLKLLQDGRIGPLNEEQQRIVATLRGENDRLRGLATTLLDVSRLEAGAAVPLQPRAVAVAALVETAAEPIRLQLAPKNLALDVQLPPALPLVRADLEKTAWVLLNLLSNAIRYSPAEGRIRVRAAATPDGQSVRVLVQDDGPGIAPEQQQRIFERYVQLPAADGQPARGGSGLGLSISRAFIEPQGGELGVESTPGAGSTFYFTLPVAAPPA</sequence>
<dbReference type="OrthoDB" id="9813151at2"/>
<protein>
    <recommendedName>
        <fullName evidence="3">histidine kinase</fullName>
        <ecNumber evidence="3">2.7.13.3</ecNumber>
    </recommendedName>
</protein>
<dbReference type="SUPFAM" id="SSF55874">
    <property type="entry name" value="ATPase domain of HSP90 chaperone/DNA topoisomerase II/histidine kinase"/>
    <property type="match status" value="1"/>
</dbReference>
<keyword evidence="6" id="KW-0812">Transmembrane</keyword>
<dbReference type="Pfam" id="PF00989">
    <property type="entry name" value="PAS"/>
    <property type="match status" value="1"/>
</dbReference>
<evidence type="ECO:0000256" key="12">
    <source>
        <dbReference type="ARBA" id="ARBA00023136"/>
    </source>
</evidence>
<evidence type="ECO:0000256" key="4">
    <source>
        <dbReference type="ARBA" id="ARBA00022553"/>
    </source>
</evidence>
<comment type="subcellular location">
    <subcellularLocation>
        <location evidence="2">Membrane</location>
        <topology evidence="2">Multi-pass membrane protein</topology>
    </subcellularLocation>
</comment>
<comment type="caution">
    <text evidence="16">The sequence shown here is derived from an EMBL/GenBank/DDBJ whole genome shotgun (WGS) entry which is preliminary data.</text>
</comment>
<dbReference type="InterPro" id="IPR003660">
    <property type="entry name" value="HAMP_dom"/>
</dbReference>
<dbReference type="SMART" id="SM00388">
    <property type="entry name" value="HisKA"/>
    <property type="match status" value="1"/>
</dbReference>
<dbReference type="InterPro" id="IPR000014">
    <property type="entry name" value="PAS"/>
</dbReference>
<evidence type="ECO:0000256" key="8">
    <source>
        <dbReference type="ARBA" id="ARBA00022777"/>
    </source>
</evidence>
<evidence type="ECO:0000256" key="3">
    <source>
        <dbReference type="ARBA" id="ARBA00012438"/>
    </source>
</evidence>
<dbReference type="GO" id="GO:0005524">
    <property type="term" value="F:ATP binding"/>
    <property type="evidence" value="ECO:0007669"/>
    <property type="project" value="UniProtKB-KW"/>
</dbReference>
<dbReference type="InterPro" id="IPR004358">
    <property type="entry name" value="Sig_transdc_His_kin-like_C"/>
</dbReference>
<dbReference type="GO" id="GO:0016020">
    <property type="term" value="C:membrane"/>
    <property type="evidence" value="ECO:0007669"/>
    <property type="project" value="UniProtKB-SubCell"/>
</dbReference>
<evidence type="ECO:0000313" key="17">
    <source>
        <dbReference type="Proteomes" id="UP000248553"/>
    </source>
</evidence>
<dbReference type="InterPro" id="IPR005467">
    <property type="entry name" value="His_kinase_dom"/>
</dbReference>
<evidence type="ECO:0000256" key="11">
    <source>
        <dbReference type="ARBA" id="ARBA00023012"/>
    </source>
</evidence>
<dbReference type="CDD" id="cd06225">
    <property type="entry name" value="HAMP"/>
    <property type="match status" value="1"/>
</dbReference>
<evidence type="ECO:0000313" key="16">
    <source>
        <dbReference type="EMBL" id="RAK64503.1"/>
    </source>
</evidence>
<evidence type="ECO:0000256" key="6">
    <source>
        <dbReference type="ARBA" id="ARBA00022692"/>
    </source>
</evidence>
<dbReference type="PRINTS" id="PR00344">
    <property type="entry name" value="BCTRLSENSOR"/>
</dbReference>
<keyword evidence="7" id="KW-0547">Nucleotide-binding</keyword>
<dbReference type="CDD" id="cd16922">
    <property type="entry name" value="HATPase_EvgS-ArcB-TorS-like"/>
    <property type="match status" value="1"/>
</dbReference>
<dbReference type="InterPro" id="IPR050351">
    <property type="entry name" value="BphY/WalK/GraS-like"/>
</dbReference>
<dbReference type="PROSITE" id="PS50109">
    <property type="entry name" value="HIS_KIN"/>
    <property type="match status" value="1"/>
</dbReference>
<dbReference type="PROSITE" id="PS50112">
    <property type="entry name" value="PAS"/>
    <property type="match status" value="1"/>
</dbReference>
<feature type="domain" description="PAS" evidence="14">
    <location>
        <begin position="232"/>
        <end position="294"/>
    </location>
</feature>
<dbReference type="Pfam" id="PF00672">
    <property type="entry name" value="HAMP"/>
    <property type="match status" value="1"/>
</dbReference>
<feature type="domain" description="HAMP" evidence="15">
    <location>
        <begin position="171"/>
        <end position="223"/>
    </location>
</feature>
<dbReference type="SMART" id="SM00387">
    <property type="entry name" value="HATPase_c"/>
    <property type="match status" value="1"/>
</dbReference>